<proteinExistence type="predicted"/>
<name>A0A8H4B458_GIGMA</name>
<evidence type="ECO:0000313" key="2">
    <source>
        <dbReference type="Proteomes" id="UP000439903"/>
    </source>
</evidence>
<keyword evidence="2" id="KW-1185">Reference proteome</keyword>
<gene>
    <name evidence="1" type="ORF">F8M41_010610</name>
</gene>
<dbReference type="EMBL" id="WTPW01000023">
    <property type="protein sequence ID" value="KAF0558081.1"/>
    <property type="molecule type" value="Genomic_DNA"/>
</dbReference>
<accession>A0A8H4B458</accession>
<protein>
    <submittedName>
        <fullName evidence="1">Uncharacterized protein</fullName>
    </submittedName>
</protein>
<dbReference type="AlphaFoldDB" id="A0A8H4B458"/>
<sequence length="66" mass="7825">MATERYFTIIPYFLWALDNFIAFNIGPDKDPNKNEFTQIFYSCLEEINSNMSAPQEERDRAWKLLG</sequence>
<evidence type="ECO:0000313" key="1">
    <source>
        <dbReference type="EMBL" id="KAF0558081.1"/>
    </source>
</evidence>
<organism evidence="1 2">
    <name type="scientific">Gigaspora margarita</name>
    <dbReference type="NCBI Taxonomy" id="4874"/>
    <lineage>
        <taxon>Eukaryota</taxon>
        <taxon>Fungi</taxon>
        <taxon>Fungi incertae sedis</taxon>
        <taxon>Mucoromycota</taxon>
        <taxon>Glomeromycotina</taxon>
        <taxon>Glomeromycetes</taxon>
        <taxon>Diversisporales</taxon>
        <taxon>Gigasporaceae</taxon>
        <taxon>Gigaspora</taxon>
    </lineage>
</organism>
<comment type="caution">
    <text evidence="1">The sequence shown here is derived from an EMBL/GenBank/DDBJ whole genome shotgun (WGS) entry which is preliminary data.</text>
</comment>
<dbReference type="Proteomes" id="UP000439903">
    <property type="component" value="Unassembled WGS sequence"/>
</dbReference>
<reference evidence="1 2" key="1">
    <citation type="journal article" date="2019" name="Environ. Microbiol.">
        <title>At the nexus of three kingdoms: the genome of the mycorrhizal fungus Gigaspora margarita provides insights into plant, endobacterial and fungal interactions.</title>
        <authorList>
            <person name="Venice F."/>
            <person name="Ghignone S."/>
            <person name="Salvioli di Fossalunga A."/>
            <person name="Amselem J."/>
            <person name="Novero M."/>
            <person name="Xianan X."/>
            <person name="Sedzielewska Toro K."/>
            <person name="Morin E."/>
            <person name="Lipzen A."/>
            <person name="Grigoriev I.V."/>
            <person name="Henrissat B."/>
            <person name="Martin F.M."/>
            <person name="Bonfante P."/>
        </authorList>
    </citation>
    <scope>NUCLEOTIDE SEQUENCE [LARGE SCALE GENOMIC DNA]</scope>
    <source>
        <strain evidence="1 2">BEG34</strain>
    </source>
</reference>